<dbReference type="Proteomes" id="UP000020561">
    <property type="component" value="Unassembled WGS sequence"/>
</dbReference>
<dbReference type="PATRIC" id="fig|1299326.3.peg.756"/>
<sequence>MRPSKRKARSMSAKETSRTVQAVKTVVVVLAAAFAVLAAGCAAEHEPATPITSVVPE</sequence>
<proteinExistence type="predicted"/>
<dbReference type="EMBL" id="JAOA01000001">
    <property type="protein sequence ID" value="EUA22180.1"/>
    <property type="molecule type" value="Genomic_DNA"/>
</dbReference>
<gene>
    <name evidence="1" type="ORF">I545_0785</name>
</gene>
<dbReference type="AlphaFoldDB" id="X7ZU52"/>
<reference evidence="1 2" key="1">
    <citation type="submission" date="2013-12" db="EMBL/GenBank/DDBJ databases">
        <authorList>
            <person name="Brown-Elliot B."/>
            <person name="Wallace R."/>
            <person name="Lenaerts A."/>
            <person name="Ordway D."/>
            <person name="DeGroote M.A."/>
            <person name="Parker T."/>
            <person name="Sizemore C."/>
            <person name="Tallon L.J."/>
            <person name="Sadzewicz L.K."/>
            <person name="Sengamalay N."/>
            <person name="Fraser C.M."/>
            <person name="Hine E."/>
            <person name="Shefchek K.A."/>
            <person name="Das S.P."/>
            <person name="Tettelin H."/>
        </authorList>
    </citation>
    <scope>NUCLEOTIDE SEQUENCE [LARGE SCALE GENOMIC DNA]</scope>
    <source>
        <strain evidence="1 2">662</strain>
    </source>
</reference>
<accession>X7ZU52</accession>
<name>X7ZU52_MYCKA</name>
<protein>
    <submittedName>
        <fullName evidence="1">Uncharacterized protein</fullName>
    </submittedName>
</protein>
<comment type="caution">
    <text evidence="1">The sequence shown here is derived from an EMBL/GenBank/DDBJ whole genome shotgun (WGS) entry which is preliminary data.</text>
</comment>
<evidence type="ECO:0000313" key="1">
    <source>
        <dbReference type="EMBL" id="EUA22180.1"/>
    </source>
</evidence>
<evidence type="ECO:0000313" key="2">
    <source>
        <dbReference type="Proteomes" id="UP000020561"/>
    </source>
</evidence>
<organism evidence="1 2">
    <name type="scientific">Mycobacterium kansasii 662</name>
    <dbReference type="NCBI Taxonomy" id="1299326"/>
    <lineage>
        <taxon>Bacteria</taxon>
        <taxon>Bacillati</taxon>
        <taxon>Actinomycetota</taxon>
        <taxon>Actinomycetes</taxon>
        <taxon>Mycobacteriales</taxon>
        <taxon>Mycobacteriaceae</taxon>
        <taxon>Mycobacterium</taxon>
    </lineage>
</organism>